<name>A0ABX7IAR9_9BACT</name>
<accession>A0ABX7IAR9</accession>
<dbReference type="Proteomes" id="UP000612680">
    <property type="component" value="Chromosome"/>
</dbReference>
<organism evidence="2 3">
    <name type="scientific">Dyadobacter sandarakinus</name>
    <dbReference type="NCBI Taxonomy" id="2747268"/>
    <lineage>
        <taxon>Bacteria</taxon>
        <taxon>Pseudomonadati</taxon>
        <taxon>Bacteroidota</taxon>
        <taxon>Cytophagia</taxon>
        <taxon>Cytophagales</taxon>
        <taxon>Spirosomataceae</taxon>
        <taxon>Dyadobacter</taxon>
    </lineage>
</organism>
<dbReference type="EMBL" id="CP056775">
    <property type="protein sequence ID" value="QRR02046.1"/>
    <property type="molecule type" value="Genomic_DNA"/>
</dbReference>
<keyword evidence="1" id="KW-0472">Membrane</keyword>
<feature type="transmembrane region" description="Helical" evidence="1">
    <location>
        <begin position="12"/>
        <end position="31"/>
    </location>
</feature>
<keyword evidence="1" id="KW-1133">Transmembrane helix</keyword>
<evidence type="ECO:0000313" key="2">
    <source>
        <dbReference type="EMBL" id="QRR02046.1"/>
    </source>
</evidence>
<evidence type="ECO:0000313" key="3">
    <source>
        <dbReference type="Proteomes" id="UP000612680"/>
    </source>
</evidence>
<keyword evidence="1" id="KW-0812">Transmembrane</keyword>
<protein>
    <submittedName>
        <fullName evidence="2">Uncharacterized protein</fullName>
    </submittedName>
</protein>
<reference evidence="2 3" key="1">
    <citation type="submission" date="2020-06" db="EMBL/GenBank/DDBJ databases">
        <title>Dyadobacter sandarakinus sp. nov., isolated from the soil of the Arctic Yellow River Station.</title>
        <authorList>
            <person name="Zhang Y."/>
            <person name="Peng F."/>
        </authorList>
    </citation>
    <scope>NUCLEOTIDE SEQUENCE [LARGE SCALE GENOMIC DNA]</scope>
    <source>
        <strain evidence="2 3">Q3-56</strain>
    </source>
</reference>
<dbReference type="RefSeq" id="WP_204656437.1">
    <property type="nucleotide sequence ID" value="NZ_CP056775.1"/>
</dbReference>
<proteinExistence type="predicted"/>
<keyword evidence="3" id="KW-1185">Reference proteome</keyword>
<sequence>MDRATFKSKWANWKFIAFVVILIAIFIKFFVIDEPNENTPAVVVLDLEQVAFRNEKEVEAVLGEGKLESYFRDEKTKCEKCPRVLYREGKVDIIYINEIADRIIVRGTEELDFNNKSILGALNLKEDIEPAFEEDNLKRWDNYQKYTQISAFEKKGKIDYILVKAKEE</sequence>
<evidence type="ECO:0000256" key="1">
    <source>
        <dbReference type="SAM" id="Phobius"/>
    </source>
</evidence>
<gene>
    <name evidence="2" type="ORF">HWI92_14590</name>
</gene>